<dbReference type="EMBL" id="CH473964">
    <property type="protein sequence ID" value="EDM01554.1"/>
    <property type="molecule type" value="Genomic_DNA"/>
</dbReference>
<sequence>MYQLYHLRGFEFWSSNLSDQVLNIVEKNSEFELMSFTVTLQNQKELES</sequence>
<organism evidence="1 2">
    <name type="scientific">Rattus norvegicus</name>
    <name type="common">Rat</name>
    <dbReference type="NCBI Taxonomy" id="10116"/>
    <lineage>
        <taxon>Eukaryota</taxon>
        <taxon>Metazoa</taxon>
        <taxon>Chordata</taxon>
        <taxon>Craniata</taxon>
        <taxon>Vertebrata</taxon>
        <taxon>Euteleostomi</taxon>
        <taxon>Mammalia</taxon>
        <taxon>Eutheria</taxon>
        <taxon>Euarchontoglires</taxon>
        <taxon>Glires</taxon>
        <taxon>Rodentia</taxon>
        <taxon>Myomorpha</taxon>
        <taxon>Muroidea</taxon>
        <taxon>Muridae</taxon>
        <taxon>Murinae</taxon>
        <taxon>Rattus</taxon>
    </lineage>
</organism>
<dbReference type="Proteomes" id="UP000234681">
    <property type="component" value="Chromosome 4"/>
</dbReference>
<name>A6IMN5_RAT</name>
<accession>A6IMN5</accession>
<gene>
    <name evidence="1" type="ORF">rCG_29674</name>
</gene>
<evidence type="ECO:0000313" key="1">
    <source>
        <dbReference type="EMBL" id="EDM01554.1"/>
    </source>
</evidence>
<reference evidence="1 2" key="1">
    <citation type="submission" date="2005-09" db="EMBL/GenBank/DDBJ databases">
        <authorList>
            <person name="Mural R.J."/>
            <person name="Li P.W."/>
            <person name="Adams M.D."/>
            <person name="Amanatides P.G."/>
            <person name="Baden-Tillson H."/>
            <person name="Barnstead M."/>
            <person name="Chin S.H."/>
            <person name="Dew I."/>
            <person name="Evans C.A."/>
            <person name="Ferriera S."/>
            <person name="Flanigan M."/>
            <person name="Fosler C."/>
            <person name="Glodek A."/>
            <person name="Gu Z."/>
            <person name="Holt R.A."/>
            <person name="Jennings D."/>
            <person name="Kraft C.L."/>
            <person name="Lu F."/>
            <person name="Nguyen T."/>
            <person name="Nusskern D.R."/>
            <person name="Pfannkoch C.M."/>
            <person name="Sitter C."/>
            <person name="Sutton G.G."/>
            <person name="Venter J.C."/>
            <person name="Wang Z."/>
            <person name="Woodage T."/>
            <person name="Zheng X.H."/>
            <person name="Zhong F."/>
        </authorList>
    </citation>
    <scope>NUCLEOTIDE SEQUENCE [LARGE SCALE GENOMIC DNA]</scope>
    <source>
        <strain>BN</strain>
        <strain evidence="2">Sprague-Dawley</strain>
    </source>
</reference>
<protein>
    <submittedName>
        <fullName evidence="1">RCG29674</fullName>
    </submittedName>
</protein>
<proteinExistence type="predicted"/>
<evidence type="ECO:0000313" key="2">
    <source>
        <dbReference type="Proteomes" id="UP000234681"/>
    </source>
</evidence>
<dbReference type="AlphaFoldDB" id="A6IMN5"/>